<dbReference type="Proteomes" id="UP000603141">
    <property type="component" value="Unassembled WGS sequence"/>
</dbReference>
<gene>
    <name evidence="1" type="ORF">JIN85_08020</name>
</gene>
<accession>A0A934S4H0</accession>
<name>A0A934S4H0_9BACT</name>
<evidence type="ECO:0000313" key="1">
    <source>
        <dbReference type="EMBL" id="MBK1882356.1"/>
    </source>
</evidence>
<dbReference type="EMBL" id="JAENIJ010000010">
    <property type="protein sequence ID" value="MBK1882356.1"/>
    <property type="molecule type" value="Genomic_DNA"/>
</dbReference>
<organism evidence="1 2">
    <name type="scientific">Luteolibacter pohnpeiensis</name>
    <dbReference type="NCBI Taxonomy" id="454153"/>
    <lineage>
        <taxon>Bacteria</taxon>
        <taxon>Pseudomonadati</taxon>
        <taxon>Verrucomicrobiota</taxon>
        <taxon>Verrucomicrobiia</taxon>
        <taxon>Verrucomicrobiales</taxon>
        <taxon>Verrucomicrobiaceae</taxon>
        <taxon>Luteolibacter</taxon>
    </lineage>
</organism>
<protein>
    <submittedName>
        <fullName evidence="1">Uncharacterized protein</fullName>
    </submittedName>
</protein>
<sequence length="207" mass="23315">MASTDTDSRMYFNDQFADAADLNGHKNRFNDEFFGGTEFDQFKVGSVNKTKVFMKTIWHLLFSVGLISCNDESTHNFKKTGDDLESSRRSEIVQSLVVDSDMGMRMYGNYYFDSRGGSLSSVYKDNLEVVPVGAVITIVNPYYILGYYEGEGYVESGNGKVRFQKIFFCIDNQGGLEFGLPYDKDPRVMGEAISGRVIFDAYNPSPN</sequence>
<reference evidence="1" key="1">
    <citation type="submission" date="2021-01" db="EMBL/GenBank/DDBJ databases">
        <title>Modified the classification status of verrucomicrobia.</title>
        <authorList>
            <person name="Feng X."/>
        </authorList>
    </citation>
    <scope>NUCLEOTIDE SEQUENCE</scope>
    <source>
        <strain evidence="1">KCTC 22041</strain>
    </source>
</reference>
<proteinExistence type="predicted"/>
<dbReference type="AlphaFoldDB" id="A0A934S4H0"/>
<comment type="caution">
    <text evidence="1">The sequence shown here is derived from an EMBL/GenBank/DDBJ whole genome shotgun (WGS) entry which is preliminary data.</text>
</comment>
<keyword evidence="2" id="KW-1185">Reference proteome</keyword>
<dbReference type="RefSeq" id="WP_200269414.1">
    <property type="nucleotide sequence ID" value="NZ_JAENIJ010000010.1"/>
</dbReference>
<evidence type="ECO:0000313" key="2">
    <source>
        <dbReference type="Proteomes" id="UP000603141"/>
    </source>
</evidence>